<dbReference type="Proteomes" id="UP000664545">
    <property type="component" value="Unassembled WGS sequence"/>
</dbReference>
<organism evidence="3 4">
    <name type="scientific">Clostridium aminobutyricum</name>
    <dbReference type="NCBI Taxonomy" id="33953"/>
    <lineage>
        <taxon>Bacteria</taxon>
        <taxon>Bacillati</taxon>
        <taxon>Bacillota</taxon>
        <taxon>Clostridia</taxon>
        <taxon>Eubacteriales</taxon>
        <taxon>Clostridiaceae</taxon>
        <taxon>Clostridium</taxon>
    </lineage>
</organism>
<keyword evidence="1" id="KW-0238">DNA-binding</keyword>
<dbReference type="Gene3D" id="1.10.1660.10">
    <property type="match status" value="1"/>
</dbReference>
<dbReference type="GO" id="GO:0003677">
    <property type="term" value="F:DNA binding"/>
    <property type="evidence" value="ECO:0007669"/>
    <property type="project" value="UniProtKB-KW"/>
</dbReference>
<dbReference type="GO" id="GO:0003700">
    <property type="term" value="F:DNA-binding transcription factor activity"/>
    <property type="evidence" value="ECO:0007669"/>
    <property type="project" value="InterPro"/>
</dbReference>
<protein>
    <submittedName>
        <fullName evidence="3">MerR family transcriptional regulator</fullName>
    </submittedName>
</protein>
<dbReference type="Pfam" id="PF07739">
    <property type="entry name" value="TipAS"/>
    <property type="match status" value="1"/>
</dbReference>
<sequence length="299" mass="34681">MRTIKQVSGLTGISVRMLHYYDKIGLLKPSATTDAGYRLYDDESLETLQQILFFKELDVPLKNVKEILASPQYDKMQALHKQKELLSLKRDRLDEIISLIEKKLKGGNTMSFKEFDMSEYFNALETFKQEHEDEVVQYYGSVDEFNEKLEHMKSNEIRIAKMAIKQFGSIEKYTEAMKNNLNNLPSIMEGYQTIKDKADDDLVQMNQLTKSLTSDLSKDPSSTEIQKIVKEMDVMVKEQYEILKMDMGENHWGFMADLYLTEAEYIKINDKKYGEGASKLIGQALKFYSENNKQDCHCS</sequence>
<evidence type="ECO:0000313" key="3">
    <source>
        <dbReference type="EMBL" id="MBN7773476.1"/>
    </source>
</evidence>
<dbReference type="SUPFAM" id="SSF46955">
    <property type="entry name" value="Putative DNA-binding domain"/>
    <property type="match status" value="1"/>
</dbReference>
<dbReference type="InterPro" id="IPR047057">
    <property type="entry name" value="MerR_fam"/>
</dbReference>
<dbReference type="EMBL" id="JAFJZZ010000003">
    <property type="protein sequence ID" value="MBN7773476.1"/>
    <property type="molecule type" value="Genomic_DNA"/>
</dbReference>
<evidence type="ECO:0000313" key="4">
    <source>
        <dbReference type="Proteomes" id="UP000664545"/>
    </source>
</evidence>
<comment type="caution">
    <text evidence="3">The sequence shown here is derived from an EMBL/GenBank/DDBJ whole genome shotgun (WGS) entry which is preliminary data.</text>
</comment>
<dbReference type="PANTHER" id="PTHR30204:SF90">
    <property type="entry name" value="HTH-TYPE TRANSCRIPTIONAL ACTIVATOR MTA"/>
    <property type="match status" value="1"/>
</dbReference>
<name>A0A939D947_CLOAM</name>
<keyword evidence="4" id="KW-1185">Reference proteome</keyword>
<dbReference type="CDD" id="cd01106">
    <property type="entry name" value="HTH_TipAL-Mta"/>
    <property type="match status" value="1"/>
</dbReference>
<dbReference type="InterPro" id="IPR009061">
    <property type="entry name" value="DNA-bd_dom_put_sf"/>
</dbReference>
<dbReference type="SMART" id="SM00422">
    <property type="entry name" value="HTH_MERR"/>
    <property type="match status" value="1"/>
</dbReference>
<reference evidence="3" key="1">
    <citation type="submission" date="2021-02" db="EMBL/GenBank/DDBJ databases">
        <title>Abyssanaerobacter marinus gen.nov., sp., nov, anaerobic bacterium isolated from the Onnuri vent field of Indian Ocean and suggestion of Mogibacteriaceae fam. nov., and proposal of reclassification of ambiguous this family's genus member.</title>
        <authorList>
            <person name="Kim Y.J."/>
            <person name="Yang J.-A."/>
        </authorList>
    </citation>
    <scope>NUCLEOTIDE SEQUENCE</scope>
    <source>
        <strain evidence="3">DSM 2634</strain>
    </source>
</reference>
<dbReference type="PROSITE" id="PS50937">
    <property type="entry name" value="HTH_MERR_2"/>
    <property type="match status" value="1"/>
</dbReference>
<dbReference type="AlphaFoldDB" id="A0A939D947"/>
<gene>
    <name evidence="3" type="ORF">JYB65_08885</name>
</gene>
<feature type="domain" description="HTH merR-type" evidence="2">
    <location>
        <begin position="1"/>
        <end position="70"/>
    </location>
</feature>
<evidence type="ECO:0000259" key="2">
    <source>
        <dbReference type="PROSITE" id="PS50937"/>
    </source>
</evidence>
<dbReference type="PANTHER" id="PTHR30204">
    <property type="entry name" value="REDOX-CYCLING DRUG-SENSING TRANSCRIPTIONAL ACTIVATOR SOXR"/>
    <property type="match status" value="1"/>
</dbReference>
<evidence type="ECO:0000256" key="1">
    <source>
        <dbReference type="ARBA" id="ARBA00023125"/>
    </source>
</evidence>
<dbReference type="Pfam" id="PF13411">
    <property type="entry name" value="MerR_1"/>
    <property type="match status" value="1"/>
</dbReference>
<dbReference type="InterPro" id="IPR012925">
    <property type="entry name" value="TipAS_dom"/>
</dbReference>
<accession>A0A939D947</accession>
<dbReference type="RefSeq" id="WP_206582312.1">
    <property type="nucleotide sequence ID" value="NZ_JAFJZZ010000003.1"/>
</dbReference>
<proteinExistence type="predicted"/>
<dbReference type="InterPro" id="IPR000551">
    <property type="entry name" value="MerR-type_HTH_dom"/>
</dbReference>